<protein>
    <submittedName>
        <fullName evidence="2">Uncharacterized protein</fullName>
    </submittedName>
</protein>
<feature type="region of interest" description="Disordered" evidence="1">
    <location>
        <begin position="1"/>
        <end position="217"/>
    </location>
</feature>
<keyword evidence="3" id="KW-1185">Reference proteome</keyword>
<dbReference type="GeneID" id="18917247"/>
<feature type="compositionally biased region" description="Basic residues" evidence="1">
    <location>
        <begin position="236"/>
        <end position="249"/>
    </location>
</feature>
<dbReference type="RefSeq" id="XP_007397487.1">
    <property type="nucleotide sequence ID" value="XM_007397425.1"/>
</dbReference>
<gene>
    <name evidence="2" type="ORF">PHACADRAFT_258925</name>
</gene>
<proteinExistence type="predicted"/>
<accession>K5W789</accession>
<dbReference type="OrthoDB" id="3022201at2759"/>
<dbReference type="Proteomes" id="UP000008370">
    <property type="component" value="Unassembled WGS sequence"/>
</dbReference>
<dbReference type="EMBL" id="JH930473">
    <property type="protein sequence ID" value="EKM54809.1"/>
    <property type="molecule type" value="Genomic_DNA"/>
</dbReference>
<dbReference type="InParanoid" id="K5W789"/>
<sequence>MVPMSVSPDRAQARVADEGLFSPSRSVSVSAQTQSEYAISVPGTQASNYSQPRESKQRQGYEYGVPPAGTSLERGQAQVDRRSAGVSPPSSRSVHAASPAQYASGAPDTQASRYPRDQVPQQQRVHQHDMSSGGAVPGRGQARVDRGPAAESPLPSSRSVPAASHSRSPAEVLPNGSSSAPISDAETIAPQSPSLKIHFTEQAKQQLADLERSDPRYRGRAREMHEEAIMDYAKEHKPKAKRANVRKVAHTGGMNPTEGEHQTVSFKGGPGEDGNGVHIPMPPRPNE</sequence>
<evidence type="ECO:0000313" key="2">
    <source>
        <dbReference type="EMBL" id="EKM54809.1"/>
    </source>
</evidence>
<name>K5W789_PHACS</name>
<evidence type="ECO:0000256" key="1">
    <source>
        <dbReference type="SAM" id="MobiDB-lite"/>
    </source>
</evidence>
<evidence type="ECO:0000313" key="3">
    <source>
        <dbReference type="Proteomes" id="UP000008370"/>
    </source>
</evidence>
<dbReference type="AlphaFoldDB" id="K5W789"/>
<dbReference type="HOGENOM" id="CLU_970125_0_0_1"/>
<organism evidence="2 3">
    <name type="scientific">Phanerochaete carnosa (strain HHB-10118-sp)</name>
    <name type="common">White-rot fungus</name>
    <name type="synonym">Peniophora carnosa</name>
    <dbReference type="NCBI Taxonomy" id="650164"/>
    <lineage>
        <taxon>Eukaryota</taxon>
        <taxon>Fungi</taxon>
        <taxon>Dikarya</taxon>
        <taxon>Basidiomycota</taxon>
        <taxon>Agaricomycotina</taxon>
        <taxon>Agaricomycetes</taxon>
        <taxon>Polyporales</taxon>
        <taxon>Phanerochaetaceae</taxon>
        <taxon>Phanerochaete</taxon>
    </lineage>
</organism>
<reference evidence="2 3" key="1">
    <citation type="journal article" date="2012" name="BMC Genomics">
        <title>Comparative genomics of the white-rot fungi, Phanerochaete carnosa and P. chrysosporium, to elucidate the genetic basis of the distinct wood types they colonize.</title>
        <authorList>
            <person name="Suzuki H."/>
            <person name="MacDonald J."/>
            <person name="Syed K."/>
            <person name="Salamov A."/>
            <person name="Hori C."/>
            <person name="Aerts A."/>
            <person name="Henrissat B."/>
            <person name="Wiebenga A."/>
            <person name="vanKuyk P.A."/>
            <person name="Barry K."/>
            <person name="Lindquist E."/>
            <person name="LaButti K."/>
            <person name="Lapidus A."/>
            <person name="Lucas S."/>
            <person name="Coutinho P."/>
            <person name="Gong Y."/>
            <person name="Samejima M."/>
            <person name="Mahadevan R."/>
            <person name="Abou-Zaid M."/>
            <person name="de Vries R.P."/>
            <person name="Igarashi K."/>
            <person name="Yadav J.S."/>
            <person name="Grigoriev I.V."/>
            <person name="Master E.R."/>
        </authorList>
    </citation>
    <scope>NUCLEOTIDE SEQUENCE [LARGE SCALE GENOMIC DNA]</scope>
    <source>
        <strain evidence="2 3">HHB-10118-sp</strain>
    </source>
</reference>
<feature type="region of interest" description="Disordered" evidence="1">
    <location>
        <begin position="232"/>
        <end position="287"/>
    </location>
</feature>
<dbReference type="KEGG" id="pco:PHACADRAFT_258925"/>
<feature type="compositionally biased region" description="Polar residues" evidence="1">
    <location>
        <begin position="23"/>
        <end position="52"/>
    </location>
</feature>